<dbReference type="NCBIfam" id="NF006828">
    <property type="entry name" value="PRK09350.1"/>
    <property type="match status" value="1"/>
</dbReference>
<keyword evidence="1" id="KW-0436">Ligase</keyword>
<dbReference type="PANTHER" id="PTHR42918">
    <property type="entry name" value="LYSYL-TRNA SYNTHETASE"/>
    <property type="match status" value="1"/>
</dbReference>
<dbReference type="EMBL" id="JBHUIP010000010">
    <property type="protein sequence ID" value="MFD2263285.1"/>
    <property type="molecule type" value="Genomic_DNA"/>
</dbReference>
<dbReference type="PRINTS" id="PR00982">
    <property type="entry name" value="TRNASYNTHLYS"/>
</dbReference>
<dbReference type="NCBIfam" id="TIGR00462">
    <property type="entry name" value="genX"/>
    <property type="match status" value="1"/>
</dbReference>
<dbReference type="RefSeq" id="WP_379876276.1">
    <property type="nucleotide sequence ID" value="NZ_JBHUIP010000010.1"/>
</dbReference>
<sequence length="338" mass="38653">MPETWWRPDIYAKKRPNLLRRAGILRRIREFFDSRDFVEVETPYLQVSPGLEPHLQAFGTELKRPDGTKRPLYLHTSPEFAMKKLLTAGEERLYQLARVWRNGERSERHHPEFTMLEWYRAGATYFDLMDDCEALLRAVTDSGPYVRDNLACEVDGPFERLSVTEAFARHCEIDLVALLDNTPGMHAAAQRLGIRTAPDDLWDDIFHRIAMERIEPHLGMGRPTFLYDYPVAMAALSRPKPEDERFAERFELYVCGIELANAFGELTDPAIQRARFEADMDLKEKLYGDRYPIDPGFLAALDLGLPASAGIALGVDRLVMLAVGAARLEDILWAEVAR</sequence>
<dbReference type="InterPro" id="IPR004364">
    <property type="entry name" value="Aa-tRNA-synt_II"/>
</dbReference>
<evidence type="ECO:0000259" key="4">
    <source>
        <dbReference type="PROSITE" id="PS50862"/>
    </source>
</evidence>
<gene>
    <name evidence="5" type="primary">epmA</name>
    <name evidence="5" type="ORF">ACFSM5_10330</name>
</gene>
<reference evidence="6" key="1">
    <citation type="journal article" date="2019" name="Int. J. Syst. Evol. Microbiol.">
        <title>The Global Catalogue of Microorganisms (GCM) 10K type strain sequencing project: providing services to taxonomists for standard genome sequencing and annotation.</title>
        <authorList>
            <consortium name="The Broad Institute Genomics Platform"/>
            <consortium name="The Broad Institute Genome Sequencing Center for Infectious Disease"/>
            <person name="Wu L."/>
            <person name="Ma J."/>
        </authorList>
    </citation>
    <scope>NUCLEOTIDE SEQUENCE [LARGE SCALE GENOMIC DNA]</scope>
    <source>
        <strain evidence="6">CGMCC 1.19062</strain>
    </source>
</reference>
<evidence type="ECO:0000256" key="2">
    <source>
        <dbReference type="ARBA" id="ARBA00022741"/>
    </source>
</evidence>
<evidence type="ECO:0000313" key="6">
    <source>
        <dbReference type="Proteomes" id="UP001597295"/>
    </source>
</evidence>
<dbReference type="InterPro" id="IPR018149">
    <property type="entry name" value="Lys-tRNA-synth_II_C"/>
</dbReference>
<dbReference type="SUPFAM" id="SSF55681">
    <property type="entry name" value="Class II aaRS and biotin synthetases"/>
    <property type="match status" value="1"/>
</dbReference>
<dbReference type="Gene3D" id="3.30.930.10">
    <property type="entry name" value="Bira Bifunctional Protein, Domain 2"/>
    <property type="match status" value="1"/>
</dbReference>
<dbReference type="PROSITE" id="PS50862">
    <property type="entry name" value="AA_TRNA_LIGASE_II"/>
    <property type="match status" value="1"/>
</dbReference>
<dbReference type="PANTHER" id="PTHR42918:SF6">
    <property type="entry name" value="ELONGATION FACTOR P--(R)-BETA-LYSINE LIGASE"/>
    <property type="match status" value="1"/>
</dbReference>
<keyword evidence="2" id="KW-0547">Nucleotide-binding</keyword>
<dbReference type="InterPro" id="IPR004525">
    <property type="entry name" value="EpmA"/>
</dbReference>
<dbReference type="InterPro" id="IPR006195">
    <property type="entry name" value="aa-tRNA-synth_II"/>
</dbReference>
<comment type="caution">
    <text evidence="5">The sequence shown here is derived from an EMBL/GenBank/DDBJ whole genome shotgun (WGS) entry which is preliminary data.</text>
</comment>
<evidence type="ECO:0000313" key="5">
    <source>
        <dbReference type="EMBL" id="MFD2263285.1"/>
    </source>
</evidence>
<dbReference type="Proteomes" id="UP001597295">
    <property type="component" value="Unassembled WGS sequence"/>
</dbReference>
<evidence type="ECO:0000256" key="3">
    <source>
        <dbReference type="ARBA" id="ARBA00022840"/>
    </source>
</evidence>
<feature type="domain" description="Aminoacyl-transfer RNA synthetases class-II family profile" evidence="4">
    <location>
        <begin position="24"/>
        <end position="338"/>
    </location>
</feature>
<proteinExistence type="predicted"/>
<organism evidence="5 6">
    <name type="scientific">Lacibacterium aquatile</name>
    <dbReference type="NCBI Taxonomy" id="1168082"/>
    <lineage>
        <taxon>Bacteria</taxon>
        <taxon>Pseudomonadati</taxon>
        <taxon>Pseudomonadota</taxon>
        <taxon>Alphaproteobacteria</taxon>
        <taxon>Rhodospirillales</taxon>
        <taxon>Rhodospirillaceae</taxon>
    </lineage>
</organism>
<dbReference type="InterPro" id="IPR045864">
    <property type="entry name" value="aa-tRNA-synth_II/BPL/LPL"/>
</dbReference>
<dbReference type="Pfam" id="PF00152">
    <property type="entry name" value="tRNA-synt_2"/>
    <property type="match status" value="1"/>
</dbReference>
<keyword evidence="3" id="KW-0067">ATP-binding</keyword>
<accession>A0ABW5DR82</accession>
<protein>
    <submittedName>
        <fullName evidence="5">EF-P lysine aminoacylase EpmA</fullName>
    </submittedName>
</protein>
<keyword evidence="6" id="KW-1185">Reference proteome</keyword>
<evidence type="ECO:0000256" key="1">
    <source>
        <dbReference type="ARBA" id="ARBA00022598"/>
    </source>
</evidence>
<name>A0ABW5DR82_9PROT</name>